<evidence type="ECO:0000259" key="4">
    <source>
        <dbReference type="PROSITE" id="PS50122"/>
    </source>
</evidence>
<comment type="catalytic activity">
    <reaction evidence="3">
        <text>[protein]-L-glutamate 5-O-methyl ester + H2O = L-glutamyl-[protein] + methanol + H(+)</text>
        <dbReference type="Rhea" id="RHEA:23236"/>
        <dbReference type="Rhea" id="RHEA-COMP:10208"/>
        <dbReference type="Rhea" id="RHEA-COMP:10311"/>
        <dbReference type="ChEBI" id="CHEBI:15377"/>
        <dbReference type="ChEBI" id="CHEBI:15378"/>
        <dbReference type="ChEBI" id="CHEBI:17790"/>
        <dbReference type="ChEBI" id="CHEBI:29973"/>
        <dbReference type="ChEBI" id="CHEBI:82795"/>
        <dbReference type="EC" id="3.1.1.61"/>
    </reaction>
</comment>
<proteinExistence type="predicted"/>
<feature type="domain" description="CheB-type methylesterase" evidence="4">
    <location>
        <begin position="6"/>
        <end position="196"/>
    </location>
</feature>
<evidence type="ECO:0000313" key="5">
    <source>
        <dbReference type="EMBL" id="MPL95033.1"/>
    </source>
</evidence>
<accession>A0A644VXI6</accession>
<keyword evidence="1 5" id="KW-0378">Hydrolase</keyword>
<dbReference type="PANTHER" id="PTHR42872:SF6">
    <property type="entry name" value="PROTEIN-GLUTAMATE METHYLESTERASE_PROTEIN-GLUTAMINE GLUTAMINASE"/>
    <property type="match status" value="1"/>
</dbReference>
<dbReference type="AlphaFoldDB" id="A0A644VXI6"/>
<dbReference type="PROSITE" id="PS50122">
    <property type="entry name" value="CHEB"/>
    <property type="match status" value="1"/>
</dbReference>
<dbReference type="GO" id="GO:0008984">
    <property type="term" value="F:protein-glutamate methylesterase activity"/>
    <property type="evidence" value="ECO:0007669"/>
    <property type="project" value="UniProtKB-EC"/>
</dbReference>
<comment type="caution">
    <text evidence="5">The sequence shown here is derived from an EMBL/GenBank/DDBJ whole genome shotgun (WGS) entry which is preliminary data.</text>
</comment>
<gene>
    <name evidence="5" type="primary">cheB2_1</name>
    <name evidence="5" type="ORF">SDC9_41196</name>
</gene>
<evidence type="ECO:0000256" key="2">
    <source>
        <dbReference type="ARBA" id="ARBA00039140"/>
    </source>
</evidence>
<dbReference type="GO" id="GO:0006935">
    <property type="term" value="P:chemotaxis"/>
    <property type="evidence" value="ECO:0007669"/>
    <property type="project" value="InterPro"/>
</dbReference>
<organism evidence="5">
    <name type="scientific">bioreactor metagenome</name>
    <dbReference type="NCBI Taxonomy" id="1076179"/>
    <lineage>
        <taxon>unclassified sequences</taxon>
        <taxon>metagenomes</taxon>
        <taxon>ecological metagenomes</taxon>
    </lineage>
</organism>
<name>A0A644VXI6_9ZZZZ</name>
<sequence>MVHNDLKNRRDIILIGASTGGPNAIEKVISGLTTDLNISVLVVQHMPSGFTRAFAERLNKKCQLNVLEASNGIKIEKNKIYIAPGGYHMIVERGGIIRLNQEPPIWGVRPAVDKLFISASSIYGNRIISVVLTGMGKDGAEGTVVVKMNKGITISQDESSSIIYGMPKVTYETGCVDYVLSLNNITAKIKSLVNAT</sequence>
<evidence type="ECO:0000256" key="3">
    <source>
        <dbReference type="ARBA" id="ARBA00048267"/>
    </source>
</evidence>
<dbReference type="PANTHER" id="PTHR42872">
    <property type="entry name" value="PROTEIN-GLUTAMATE METHYLESTERASE/PROTEIN-GLUTAMINE GLUTAMINASE"/>
    <property type="match status" value="1"/>
</dbReference>
<dbReference type="Pfam" id="PF01339">
    <property type="entry name" value="CheB_methylest"/>
    <property type="match status" value="1"/>
</dbReference>
<dbReference type="EC" id="3.1.1.61" evidence="2"/>
<dbReference type="Gene3D" id="3.40.50.180">
    <property type="entry name" value="Methylesterase CheB, C-terminal domain"/>
    <property type="match status" value="1"/>
</dbReference>
<dbReference type="GO" id="GO:0000156">
    <property type="term" value="F:phosphorelay response regulator activity"/>
    <property type="evidence" value="ECO:0007669"/>
    <property type="project" value="InterPro"/>
</dbReference>
<dbReference type="GO" id="GO:0005737">
    <property type="term" value="C:cytoplasm"/>
    <property type="evidence" value="ECO:0007669"/>
    <property type="project" value="InterPro"/>
</dbReference>
<dbReference type="CDD" id="cd16432">
    <property type="entry name" value="CheB_Rec"/>
    <property type="match status" value="1"/>
</dbReference>
<dbReference type="InterPro" id="IPR000673">
    <property type="entry name" value="Sig_transdc_resp-reg_Me-estase"/>
</dbReference>
<evidence type="ECO:0000256" key="1">
    <source>
        <dbReference type="ARBA" id="ARBA00022801"/>
    </source>
</evidence>
<dbReference type="SUPFAM" id="SSF52738">
    <property type="entry name" value="Methylesterase CheB, C-terminal domain"/>
    <property type="match status" value="1"/>
</dbReference>
<reference evidence="5" key="1">
    <citation type="submission" date="2019-08" db="EMBL/GenBank/DDBJ databases">
        <authorList>
            <person name="Kucharzyk K."/>
            <person name="Murdoch R.W."/>
            <person name="Higgins S."/>
            <person name="Loffler F."/>
        </authorList>
    </citation>
    <scope>NUCLEOTIDE SEQUENCE</scope>
</reference>
<dbReference type="EMBL" id="VSSQ01000451">
    <property type="protein sequence ID" value="MPL95033.1"/>
    <property type="molecule type" value="Genomic_DNA"/>
</dbReference>
<protein>
    <recommendedName>
        <fullName evidence="2">protein-glutamate methylesterase</fullName>
        <ecNumber evidence="2">3.1.1.61</ecNumber>
    </recommendedName>
</protein>
<dbReference type="InterPro" id="IPR035909">
    <property type="entry name" value="CheB_C"/>
</dbReference>